<proteinExistence type="predicted"/>
<keyword evidence="5" id="KW-1185">Reference proteome</keyword>
<evidence type="ECO:0000256" key="2">
    <source>
        <dbReference type="ARBA" id="ARBA00022729"/>
    </source>
</evidence>
<accession>A0AAW1LP46</accession>
<reference evidence="4 5" key="1">
    <citation type="journal article" date="2024" name="BMC Genomics">
        <title>De novo assembly and annotation of Popillia japonica's genome with initial clues to its potential as an invasive pest.</title>
        <authorList>
            <person name="Cucini C."/>
            <person name="Boschi S."/>
            <person name="Funari R."/>
            <person name="Cardaioli E."/>
            <person name="Iannotti N."/>
            <person name="Marturano G."/>
            <person name="Paoli F."/>
            <person name="Bruttini M."/>
            <person name="Carapelli A."/>
            <person name="Frati F."/>
            <person name="Nardi F."/>
        </authorList>
    </citation>
    <scope>NUCLEOTIDE SEQUENCE [LARGE SCALE GENOMIC DNA]</scope>
    <source>
        <strain evidence="4">DMR45628</strain>
    </source>
</reference>
<name>A0AAW1LP46_POPJA</name>
<dbReference type="AlphaFoldDB" id="A0AAW1LP46"/>
<dbReference type="Gene3D" id="3.80.10.10">
    <property type="entry name" value="Ribonuclease Inhibitor"/>
    <property type="match status" value="2"/>
</dbReference>
<dbReference type="Proteomes" id="UP001458880">
    <property type="component" value="Unassembled WGS sequence"/>
</dbReference>
<dbReference type="EMBL" id="JASPKY010000103">
    <property type="protein sequence ID" value="KAK9737212.1"/>
    <property type="molecule type" value="Genomic_DNA"/>
</dbReference>
<dbReference type="InterPro" id="IPR050328">
    <property type="entry name" value="Dev_Immune_Receptor"/>
</dbReference>
<evidence type="ECO:0000313" key="4">
    <source>
        <dbReference type="EMBL" id="KAK9737212.1"/>
    </source>
</evidence>
<dbReference type="PROSITE" id="PS51450">
    <property type="entry name" value="LRR"/>
    <property type="match status" value="1"/>
</dbReference>
<dbReference type="SUPFAM" id="SSF52058">
    <property type="entry name" value="L domain-like"/>
    <property type="match status" value="1"/>
</dbReference>
<dbReference type="Pfam" id="PF13855">
    <property type="entry name" value="LRR_8"/>
    <property type="match status" value="2"/>
</dbReference>
<keyword evidence="1" id="KW-0433">Leucine-rich repeat</keyword>
<comment type="caution">
    <text evidence="4">The sequence shown here is derived from an EMBL/GenBank/DDBJ whole genome shotgun (WGS) entry which is preliminary data.</text>
</comment>
<keyword evidence="2" id="KW-0732">Signal</keyword>
<keyword evidence="3" id="KW-0677">Repeat</keyword>
<gene>
    <name evidence="4" type="ORF">QE152_g10932</name>
</gene>
<protein>
    <submittedName>
        <fullName evidence="4">Leucine rich repeat</fullName>
    </submittedName>
</protein>
<evidence type="ECO:0000256" key="3">
    <source>
        <dbReference type="ARBA" id="ARBA00022737"/>
    </source>
</evidence>
<dbReference type="InterPro" id="IPR003591">
    <property type="entry name" value="Leu-rich_rpt_typical-subtyp"/>
</dbReference>
<sequence length="275" mass="31959">MLNLKTIFLRNFAIKTLEPGFITNSPKLEEIIASDDLIQHIFTGVFNGMNLKRLILNSNRIYFIEEGAFANMNASWLGLTDNKLSRIQRNWFQNTFIRKLDLHYNQITSLDADIFGGIKNLSAINLNYNRISWIDPKCFSNLTNLQELYLAGNGLKEMQFLGDLSVQTLDIGFNMINYLSLNENSTKISTILFYPNPWSCACLMEFWRYVWKNKIGLEASKTLQEPLEIRSKPICVAVDDGQCSYKYYGLFTRIYLSLVNYKEYGAYRYDSYSEF</sequence>
<evidence type="ECO:0000313" key="5">
    <source>
        <dbReference type="Proteomes" id="UP001458880"/>
    </source>
</evidence>
<dbReference type="InterPro" id="IPR001611">
    <property type="entry name" value="Leu-rich_rpt"/>
</dbReference>
<dbReference type="InterPro" id="IPR032675">
    <property type="entry name" value="LRR_dom_sf"/>
</dbReference>
<evidence type="ECO:0000256" key="1">
    <source>
        <dbReference type="ARBA" id="ARBA00022614"/>
    </source>
</evidence>
<dbReference type="PANTHER" id="PTHR24373">
    <property type="entry name" value="SLIT RELATED LEUCINE-RICH REPEAT NEURONAL PROTEIN"/>
    <property type="match status" value="1"/>
</dbReference>
<dbReference type="PANTHER" id="PTHR24373:SF275">
    <property type="entry name" value="TIR DOMAIN-CONTAINING PROTEIN"/>
    <property type="match status" value="1"/>
</dbReference>
<dbReference type="SMART" id="SM00369">
    <property type="entry name" value="LRR_TYP"/>
    <property type="match status" value="4"/>
</dbReference>
<organism evidence="4 5">
    <name type="scientific">Popillia japonica</name>
    <name type="common">Japanese beetle</name>
    <dbReference type="NCBI Taxonomy" id="7064"/>
    <lineage>
        <taxon>Eukaryota</taxon>
        <taxon>Metazoa</taxon>
        <taxon>Ecdysozoa</taxon>
        <taxon>Arthropoda</taxon>
        <taxon>Hexapoda</taxon>
        <taxon>Insecta</taxon>
        <taxon>Pterygota</taxon>
        <taxon>Neoptera</taxon>
        <taxon>Endopterygota</taxon>
        <taxon>Coleoptera</taxon>
        <taxon>Polyphaga</taxon>
        <taxon>Scarabaeiformia</taxon>
        <taxon>Scarabaeidae</taxon>
        <taxon>Rutelinae</taxon>
        <taxon>Popillia</taxon>
    </lineage>
</organism>